<dbReference type="PANTHER" id="PTHR30543">
    <property type="entry name" value="CHROMATE REDUCTASE"/>
    <property type="match status" value="1"/>
</dbReference>
<dbReference type="GO" id="GO:0010181">
    <property type="term" value="F:FMN binding"/>
    <property type="evidence" value="ECO:0007669"/>
    <property type="project" value="TreeGrafter"/>
</dbReference>
<reference evidence="4" key="1">
    <citation type="submission" date="2016-10" db="EMBL/GenBank/DDBJ databases">
        <authorList>
            <person name="Varghese N."/>
            <person name="Submissions S."/>
        </authorList>
    </citation>
    <scope>NUCLEOTIDE SEQUENCE [LARGE SCALE GENOMIC DNA]</scope>
    <source>
        <strain evidence="4">CGMCC 4.7038</strain>
    </source>
</reference>
<evidence type="ECO:0000313" key="3">
    <source>
        <dbReference type="EMBL" id="SEJ04132.1"/>
    </source>
</evidence>
<dbReference type="GO" id="GO:0016747">
    <property type="term" value="F:acyltransferase activity, transferring groups other than amino-acyl groups"/>
    <property type="evidence" value="ECO:0007669"/>
    <property type="project" value="InterPro"/>
</dbReference>
<feature type="domain" description="N-acetyltransferase" evidence="2">
    <location>
        <begin position="212"/>
        <end position="361"/>
    </location>
</feature>
<dbReference type="AlphaFoldDB" id="A0A1H6VV81"/>
<dbReference type="Pfam" id="PF00583">
    <property type="entry name" value="Acetyltransf_1"/>
    <property type="match status" value="1"/>
</dbReference>
<dbReference type="InterPro" id="IPR016181">
    <property type="entry name" value="Acyl_CoA_acyltransferase"/>
</dbReference>
<dbReference type="InterPro" id="IPR005025">
    <property type="entry name" value="FMN_Rdtase-like_dom"/>
</dbReference>
<dbReference type="PANTHER" id="PTHR30543:SF21">
    <property type="entry name" value="NAD(P)H-DEPENDENT FMN REDUCTASE LOT6"/>
    <property type="match status" value="1"/>
</dbReference>
<feature type="region of interest" description="Disordered" evidence="1">
    <location>
        <begin position="347"/>
        <end position="379"/>
    </location>
</feature>
<keyword evidence="4" id="KW-1185">Reference proteome</keyword>
<evidence type="ECO:0000313" key="4">
    <source>
        <dbReference type="Proteomes" id="UP000198707"/>
    </source>
</evidence>
<evidence type="ECO:0000259" key="2">
    <source>
        <dbReference type="PROSITE" id="PS51186"/>
    </source>
</evidence>
<dbReference type="InterPro" id="IPR000182">
    <property type="entry name" value="GNAT_dom"/>
</dbReference>
<dbReference type="CDD" id="cd04301">
    <property type="entry name" value="NAT_SF"/>
    <property type="match status" value="1"/>
</dbReference>
<dbReference type="Pfam" id="PF03358">
    <property type="entry name" value="FMN_red"/>
    <property type="match status" value="1"/>
</dbReference>
<dbReference type="SUPFAM" id="SSF52218">
    <property type="entry name" value="Flavoproteins"/>
    <property type="match status" value="1"/>
</dbReference>
<protein>
    <submittedName>
        <fullName evidence="3">NAD(P)H-dependent FMN reductase</fullName>
    </submittedName>
</protein>
<dbReference type="GO" id="GO:0016491">
    <property type="term" value="F:oxidoreductase activity"/>
    <property type="evidence" value="ECO:0007669"/>
    <property type="project" value="InterPro"/>
</dbReference>
<dbReference type="GO" id="GO:0005829">
    <property type="term" value="C:cytosol"/>
    <property type="evidence" value="ECO:0007669"/>
    <property type="project" value="TreeGrafter"/>
</dbReference>
<sequence length="379" mass="41383">MSLRFPDTPLRVLVIVASTRPGRLGPAIADWFARTTRPHAATDGLVVDIADLADVGLPLLDEPEHPSSGSYVHEHTRRWSRTVAAADAFVVVTPEYNFGMPAVLKNALDFLYQEWAWKPVGFVSYGNTSAGTRSVQMTKQVVTTLRMMPIGATVALRIADNTREGQVTGSAALDRAARGVLLELGRVARAMRPLRIETEGEHTGVRGPVNALALAEGRAEDLAELLVLQRCCWVQEALANDTLDLAPLRETLDELRASMSTWRLWCVRRDGRLVAAVRARAHERAWLIGRLMVAPDQAGTGIGSWLLSHAEGQAPEETTHFALFTGHRSTRNIRLYERAGYAVTTAEDTPDGSVHLVKPRLSTGPGRQTGCPEPQRAPG</sequence>
<organism evidence="3 4">
    <name type="scientific">Micromonospora phaseoli</name>
    <dbReference type="NCBI Taxonomy" id="1144548"/>
    <lineage>
        <taxon>Bacteria</taxon>
        <taxon>Bacillati</taxon>
        <taxon>Actinomycetota</taxon>
        <taxon>Actinomycetes</taxon>
        <taxon>Micromonosporales</taxon>
        <taxon>Micromonosporaceae</taxon>
        <taxon>Micromonospora</taxon>
    </lineage>
</organism>
<name>A0A1H6VV81_9ACTN</name>
<dbReference type="Gene3D" id="3.40.50.360">
    <property type="match status" value="1"/>
</dbReference>
<evidence type="ECO:0000256" key="1">
    <source>
        <dbReference type="SAM" id="MobiDB-lite"/>
    </source>
</evidence>
<dbReference type="InterPro" id="IPR050712">
    <property type="entry name" value="NAD(P)H-dep_reductase"/>
</dbReference>
<dbReference type="PROSITE" id="PS51186">
    <property type="entry name" value="GNAT"/>
    <property type="match status" value="1"/>
</dbReference>
<dbReference type="STRING" id="1144548.SAMN05443287_102698"/>
<dbReference type="SUPFAM" id="SSF55729">
    <property type="entry name" value="Acyl-CoA N-acyltransferases (Nat)"/>
    <property type="match status" value="1"/>
</dbReference>
<dbReference type="RefSeq" id="WP_092377327.1">
    <property type="nucleotide sequence ID" value="NZ_BOPI01000036.1"/>
</dbReference>
<gene>
    <name evidence="3" type="ORF">SAMN05443287_102698</name>
</gene>
<proteinExistence type="predicted"/>
<accession>A0A1H6VV81</accession>
<dbReference type="OrthoDB" id="9812295at2"/>
<dbReference type="InterPro" id="IPR029039">
    <property type="entry name" value="Flavoprotein-like_sf"/>
</dbReference>
<dbReference type="EMBL" id="FNYV01000002">
    <property type="protein sequence ID" value="SEJ04132.1"/>
    <property type="molecule type" value="Genomic_DNA"/>
</dbReference>
<dbReference type="Proteomes" id="UP000198707">
    <property type="component" value="Unassembled WGS sequence"/>
</dbReference>
<dbReference type="Gene3D" id="3.40.630.30">
    <property type="match status" value="1"/>
</dbReference>